<dbReference type="RefSeq" id="WP_184335351.1">
    <property type="nucleotide sequence ID" value="NZ_JACHHZ010000006.1"/>
</dbReference>
<feature type="domain" description="GH10" evidence="13">
    <location>
        <begin position="126"/>
        <end position="396"/>
    </location>
</feature>
<evidence type="ECO:0000256" key="7">
    <source>
        <dbReference type="ARBA" id="ARBA00023277"/>
    </source>
</evidence>
<keyword evidence="15" id="KW-1185">Reference proteome</keyword>
<dbReference type="PROSITE" id="PS51175">
    <property type="entry name" value="CBM6"/>
    <property type="match status" value="1"/>
</dbReference>
<keyword evidence="4 11" id="KW-0732">Signal</keyword>
<keyword evidence="9 10" id="KW-0624">Polysaccharide degradation</keyword>
<dbReference type="Pfam" id="PF02018">
    <property type="entry name" value="CBM_4_9"/>
    <property type="match status" value="2"/>
</dbReference>
<proteinExistence type="inferred from homology"/>
<dbReference type="EC" id="3.2.1.8" evidence="10"/>
<dbReference type="GO" id="GO:0031176">
    <property type="term" value="F:endo-1,4-beta-xylanase activity"/>
    <property type="evidence" value="ECO:0007669"/>
    <property type="project" value="UniProtKB-EC"/>
</dbReference>
<dbReference type="InterPro" id="IPR006584">
    <property type="entry name" value="Cellulose-bd_IV"/>
</dbReference>
<dbReference type="SMART" id="SM00606">
    <property type="entry name" value="CBD_IV"/>
    <property type="match status" value="1"/>
</dbReference>
<dbReference type="SUPFAM" id="SSF49785">
    <property type="entry name" value="Galactose-binding domain-like"/>
    <property type="match status" value="3"/>
</dbReference>
<dbReference type="Proteomes" id="UP000588068">
    <property type="component" value="Unassembled WGS sequence"/>
</dbReference>
<evidence type="ECO:0000259" key="12">
    <source>
        <dbReference type="PROSITE" id="PS51175"/>
    </source>
</evidence>
<organism evidence="14 15">
    <name type="scientific">Povalibacter uvarum</name>
    <dbReference type="NCBI Taxonomy" id="732238"/>
    <lineage>
        <taxon>Bacteria</taxon>
        <taxon>Pseudomonadati</taxon>
        <taxon>Pseudomonadota</taxon>
        <taxon>Gammaproteobacteria</taxon>
        <taxon>Steroidobacterales</taxon>
        <taxon>Steroidobacteraceae</taxon>
        <taxon>Povalibacter</taxon>
    </lineage>
</organism>
<dbReference type="Pfam" id="PF00331">
    <property type="entry name" value="Glyco_hydro_10"/>
    <property type="match status" value="1"/>
</dbReference>
<protein>
    <recommendedName>
        <fullName evidence="10">Beta-xylanase</fullName>
        <ecNumber evidence="10">3.2.1.8</ecNumber>
    </recommendedName>
</protein>
<dbReference type="Pfam" id="PF03422">
    <property type="entry name" value="CBM_6"/>
    <property type="match status" value="1"/>
</dbReference>
<evidence type="ECO:0000313" key="15">
    <source>
        <dbReference type="Proteomes" id="UP000588068"/>
    </source>
</evidence>
<dbReference type="PRINTS" id="PR00134">
    <property type="entry name" value="GLHYDRLASE10"/>
</dbReference>
<evidence type="ECO:0000256" key="5">
    <source>
        <dbReference type="ARBA" id="ARBA00022737"/>
    </source>
</evidence>
<dbReference type="Pfam" id="PF22352">
    <property type="entry name" value="K319L-like_PKD"/>
    <property type="match status" value="1"/>
</dbReference>
<dbReference type="PANTHER" id="PTHR31490">
    <property type="entry name" value="GLYCOSYL HYDROLASE"/>
    <property type="match status" value="1"/>
</dbReference>
<dbReference type="PROSITE" id="PS51760">
    <property type="entry name" value="GH10_2"/>
    <property type="match status" value="1"/>
</dbReference>
<dbReference type="EMBL" id="JACHHZ010000006">
    <property type="protein sequence ID" value="MBB6095968.1"/>
    <property type="molecule type" value="Genomic_DNA"/>
</dbReference>
<evidence type="ECO:0000256" key="10">
    <source>
        <dbReference type="RuleBase" id="RU361174"/>
    </source>
</evidence>
<dbReference type="CDD" id="cd04084">
    <property type="entry name" value="CBM6_xylanase-like"/>
    <property type="match status" value="1"/>
</dbReference>
<dbReference type="PANTHER" id="PTHR31490:SF88">
    <property type="entry name" value="BETA-XYLANASE"/>
    <property type="match status" value="1"/>
</dbReference>
<dbReference type="InterPro" id="IPR003305">
    <property type="entry name" value="CenC_carb-bd"/>
</dbReference>
<evidence type="ECO:0000256" key="6">
    <source>
        <dbReference type="ARBA" id="ARBA00022801"/>
    </source>
</evidence>
<dbReference type="SMART" id="SM00633">
    <property type="entry name" value="Glyco_10"/>
    <property type="match status" value="1"/>
</dbReference>
<dbReference type="InterPro" id="IPR001000">
    <property type="entry name" value="GH10_dom"/>
</dbReference>
<keyword evidence="8 10" id="KW-0326">Glycosidase</keyword>
<dbReference type="Gene3D" id="2.60.40.10">
    <property type="entry name" value="Immunoglobulins"/>
    <property type="match status" value="1"/>
</dbReference>
<dbReference type="AlphaFoldDB" id="A0A841HVL6"/>
<dbReference type="PROSITE" id="PS51257">
    <property type="entry name" value="PROKAR_LIPOPROTEIN"/>
    <property type="match status" value="1"/>
</dbReference>
<dbReference type="InterPro" id="IPR017853">
    <property type="entry name" value="GH"/>
</dbReference>
<evidence type="ECO:0000259" key="13">
    <source>
        <dbReference type="PROSITE" id="PS51760"/>
    </source>
</evidence>
<keyword evidence="5" id="KW-0677">Repeat</keyword>
<dbReference type="InterPro" id="IPR044846">
    <property type="entry name" value="GH10"/>
</dbReference>
<evidence type="ECO:0000256" key="2">
    <source>
        <dbReference type="ARBA" id="ARBA00007495"/>
    </source>
</evidence>
<feature type="domain" description="CBM6" evidence="12">
    <location>
        <begin position="408"/>
        <end position="539"/>
    </location>
</feature>
<evidence type="ECO:0000256" key="1">
    <source>
        <dbReference type="ARBA" id="ARBA00000681"/>
    </source>
</evidence>
<keyword evidence="3 14" id="KW-0858">Xylan degradation</keyword>
<dbReference type="InterPro" id="IPR008979">
    <property type="entry name" value="Galactose-bd-like_sf"/>
</dbReference>
<comment type="catalytic activity">
    <reaction evidence="1 10">
        <text>Endohydrolysis of (1-&gt;4)-beta-D-xylosidic linkages in xylans.</text>
        <dbReference type="EC" id="3.2.1.8"/>
    </reaction>
</comment>
<evidence type="ECO:0000256" key="4">
    <source>
        <dbReference type="ARBA" id="ARBA00022729"/>
    </source>
</evidence>
<gene>
    <name evidence="14" type="ORF">HNQ60_004859</name>
</gene>
<keyword evidence="7 10" id="KW-0119">Carbohydrate metabolism</keyword>
<evidence type="ECO:0000256" key="11">
    <source>
        <dbReference type="SAM" id="SignalP"/>
    </source>
</evidence>
<comment type="caution">
    <text evidence="14">The sequence shown here is derived from an EMBL/GenBank/DDBJ whole genome shotgun (WGS) entry which is preliminary data.</text>
</comment>
<sequence length="849" mass="91848">MRFRLFAYATVAAASLVLAGCPLPEPVANAGPDQAVDECSNVVLKASSNDPGGYLATYKWTQTGGPKVAFKVSKKGVLTFVAPETDVRLALTFSLVVTDTFGRKSKPDTVIVTVDQIKFFGTATGSADDYTNLLTWFDQITPENSGKWGSVEATRDVMTWTALDAAYDFARTNGLPFKFHTLIWGQQQPGWIGALTPQEQLEEIEEWMAEVAARYPHIDLIDVVNEPLNAPAGYREALGGAGETGYDWVIKAFEMARHHFPNAKLILNEYNTLMLEQFTANYMTVVELLQERGLIDGIGEQAHFLERADVPVVATNLDTLASTGLPIYISEFDLNYADDARQANVMRDLFTVFWDHPAVAGITHWGYRQGAMWRTNAHLVRSDGTTRPAMDWIVCYMEGGGDSCTVPEYVPAGWQGTEFGVTLEAELYDEGQGVAALGNIVAYTDDGDWIAFKGVEFQAGWDTFWITYAKGNTDPGSISIFIDGMQGTPVLTVDLPPTGSWNSADTIEQPWAALTGSHDVYIRFNTAPGVANVDSVRFGKPQPPSDVNLLPDGGFESGVAGWSSWNGATLMTTTAQVRTGLQSMLATNRPNANQFAVYNLTSVVESDTTYAVSAWVFHTGTENQTVRLASKLACASASDTYPWLQNNTAVASNTWTQLSGNLAIPAGCTPTDVAIFLEGTAPGFDVYVDDVKVVPPNNNLITDGGFESGTAGWSSWNGSTLSATTTRARNGLQSLQATNRPNTSQFAVYNLTSAVDRNTTYAVSAWALHTAAANDTARLAAKIECSAATAPPGHNTYPWLQNNSAVVPNTWTQLSANLVIPDCDIVDVAIFFEGTTAGVDVYLDDISVQ</sequence>
<dbReference type="GO" id="GO:0045493">
    <property type="term" value="P:xylan catabolic process"/>
    <property type="evidence" value="ECO:0007669"/>
    <property type="project" value="UniProtKB-KW"/>
</dbReference>
<evidence type="ECO:0000313" key="14">
    <source>
        <dbReference type="EMBL" id="MBB6095968.1"/>
    </source>
</evidence>
<evidence type="ECO:0000256" key="9">
    <source>
        <dbReference type="ARBA" id="ARBA00023326"/>
    </source>
</evidence>
<evidence type="ECO:0000256" key="3">
    <source>
        <dbReference type="ARBA" id="ARBA00022651"/>
    </source>
</evidence>
<accession>A0A841HVL6</accession>
<feature type="signal peptide" evidence="11">
    <location>
        <begin position="1"/>
        <end position="19"/>
    </location>
</feature>
<dbReference type="Gene3D" id="2.60.120.260">
    <property type="entry name" value="Galactose-binding domain-like"/>
    <property type="match status" value="3"/>
</dbReference>
<keyword evidence="6 10" id="KW-0378">Hydrolase</keyword>
<reference evidence="14 15" key="1">
    <citation type="submission" date="2020-08" db="EMBL/GenBank/DDBJ databases">
        <title>Genomic Encyclopedia of Type Strains, Phase IV (KMG-IV): sequencing the most valuable type-strain genomes for metagenomic binning, comparative biology and taxonomic classification.</title>
        <authorList>
            <person name="Goeker M."/>
        </authorList>
    </citation>
    <scope>NUCLEOTIDE SEQUENCE [LARGE SCALE GENOMIC DNA]</scope>
    <source>
        <strain evidence="14 15">DSM 26723</strain>
    </source>
</reference>
<dbReference type="InterPro" id="IPR005084">
    <property type="entry name" value="CBM6"/>
</dbReference>
<dbReference type="InterPro" id="IPR013783">
    <property type="entry name" value="Ig-like_fold"/>
</dbReference>
<dbReference type="Gene3D" id="3.20.20.80">
    <property type="entry name" value="Glycosidases"/>
    <property type="match status" value="1"/>
</dbReference>
<dbReference type="GO" id="GO:0030246">
    <property type="term" value="F:carbohydrate binding"/>
    <property type="evidence" value="ECO:0007669"/>
    <property type="project" value="InterPro"/>
</dbReference>
<name>A0A841HVL6_9GAMM</name>
<comment type="similarity">
    <text evidence="2 10">Belongs to the glycosyl hydrolase 10 (cellulase F) family.</text>
</comment>
<dbReference type="SUPFAM" id="SSF51445">
    <property type="entry name" value="(Trans)glycosidases"/>
    <property type="match status" value="1"/>
</dbReference>
<evidence type="ECO:0000256" key="8">
    <source>
        <dbReference type="ARBA" id="ARBA00023295"/>
    </source>
</evidence>
<feature type="chain" id="PRO_5032453023" description="Beta-xylanase" evidence="11">
    <location>
        <begin position="20"/>
        <end position="849"/>
    </location>
</feature>